<proteinExistence type="predicted"/>
<feature type="signal peptide" evidence="1">
    <location>
        <begin position="1"/>
        <end position="25"/>
    </location>
</feature>
<dbReference type="AlphaFoldDB" id="A0A158JZ57"/>
<feature type="chain" id="PRO_5011114507" description="Pilus assembly protein" evidence="1">
    <location>
        <begin position="26"/>
        <end position="252"/>
    </location>
</feature>
<dbReference type="InterPro" id="IPR013783">
    <property type="entry name" value="Ig-like_fold"/>
</dbReference>
<dbReference type="PROSITE" id="PS51257">
    <property type="entry name" value="PROKAR_LIPOPROTEIN"/>
    <property type="match status" value="1"/>
</dbReference>
<reference evidence="2" key="1">
    <citation type="submission" date="2016-01" db="EMBL/GenBank/DDBJ databases">
        <authorList>
            <person name="Peeters C."/>
        </authorList>
    </citation>
    <scope>NUCLEOTIDE SEQUENCE [LARGE SCALE GENOMIC DNA]</scope>
    <source>
        <strain evidence="2">LMG 22937</strain>
    </source>
</reference>
<keyword evidence="3" id="KW-1185">Reference proteome</keyword>
<dbReference type="InterPro" id="IPR008962">
    <property type="entry name" value="PapD-like_sf"/>
</dbReference>
<dbReference type="Proteomes" id="UP000054925">
    <property type="component" value="Unassembled WGS sequence"/>
</dbReference>
<evidence type="ECO:0000313" key="2">
    <source>
        <dbReference type="EMBL" id="SAL73530.1"/>
    </source>
</evidence>
<name>A0A158JZ57_9BURK</name>
<accession>A0A158JZ57</accession>
<gene>
    <name evidence="2" type="ORF">AWB67_04458</name>
</gene>
<keyword evidence="1" id="KW-0732">Signal</keyword>
<dbReference type="RefSeq" id="WP_125477639.1">
    <property type="nucleotide sequence ID" value="NZ_FCOL02000029.1"/>
</dbReference>
<evidence type="ECO:0000256" key="1">
    <source>
        <dbReference type="SAM" id="SignalP"/>
    </source>
</evidence>
<dbReference type="SUPFAM" id="SSF49354">
    <property type="entry name" value="PapD-like"/>
    <property type="match status" value="1"/>
</dbReference>
<evidence type="ECO:0008006" key="4">
    <source>
        <dbReference type="Google" id="ProtNLM"/>
    </source>
</evidence>
<sequence>MSLATRFFSASAVFVLACAASLAHADSKIRVGNLYEYIPGKTASITKTIRNDGDATGFVRVEIKRISYDAAGKDIETDQPADGSLNNRLIVSPNRLIVPAQGARSVRLLYTGARDTEQYFRVRFTPVLPDRNDGFDVSAETEKAFASAGVKVMVGYGAVVVMRPSNEIYDTQVETFADHAVITNRGNSTVIIDNFFECSESGNKCQNPVKKHVLPGRHVDYYAKSKSSIKFEIIEGDRKQEKSIQFSSASNQ</sequence>
<protein>
    <recommendedName>
        <fullName evidence="4">Pilus assembly protein</fullName>
    </recommendedName>
</protein>
<dbReference type="OrthoDB" id="7630309at2"/>
<dbReference type="Gene3D" id="2.60.40.10">
    <property type="entry name" value="Immunoglobulins"/>
    <property type="match status" value="1"/>
</dbReference>
<comment type="caution">
    <text evidence="2">The sequence shown here is derived from an EMBL/GenBank/DDBJ whole genome shotgun (WGS) entry which is preliminary data.</text>
</comment>
<organism evidence="2 3">
    <name type="scientific">Caballeronia terrestris</name>
    <dbReference type="NCBI Taxonomy" id="1226301"/>
    <lineage>
        <taxon>Bacteria</taxon>
        <taxon>Pseudomonadati</taxon>
        <taxon>Pseudomonadota</taxon>
        <taxon>Betaproteobacteria</taxon>
        <taxon>Burkholderiales</taxon>
        <taxon>Burkholderiaceae</taxon>
        <taxon>Caballeronia</taxon>
    </lineage>
</organism>
<evidence type="ECO:0000313" key="3">
    <source>
        <dbReference type="Proteomes" id="UP000054925"/>
    </source>
</evidence>
<dbReference type="EMBL" id="FCOL02000029">
    <property type="protein sequence ID" value="SAL73530.1"/>
    <property type="molecule type" value="Genomic_DNA"/>
</dbReference>